<dbReference type="HAMAP" id="MF_02095">
    <property type="entry name" value="CysQ"/>
    <property type="match status" value="1"/>
</dbReference>
<evidence type="ECO:0000256" key="6">
    <source>
        <dbReference type="HAMAP-Rule" id="MF_02095"/>
    </source>
</evidence>
<evidence type="ECO:0000313" key="7">
    <source>
        <dbReference type="EMBL" id="WOJ93182.1"/>
    </source>
</evidence>
<dbReference type="InterPro" id="IPR020550">
    <property type="entry name" value="Inositol_monophosphatase_CS"/>
</dbReference>
<dbReference type="PANTHER" id="PTHR43028:SF5">
    <property type="entry name" value="3'(2'),5'-BISPHOSPHATE NUCLEOTIDASE 1"/>
    <property type="match status" value="1"/>
</dbReference>
<dbReference type="InterPro" id="IPR050725">
    <property type="entry name" value="CysQ/Inositol_MonoPase"/>
</dbReference>
<comment type="subcellular location">
    <subcellularLocation>
        <location evidence="6">Cell inner membrane</location>
        <topology evidence="6">Peripheral membrane protein</topology>
        <orientation evidence="6">Cytoplasmic side</orientation>
    </subcellularLocation>
</comment>
<dbReference type="SUPFAM" id="SSF56655">
    <property type="entry name" value="Carbohydrate phosphatase"/>
    <property type="match status" value="1"/>
</dbReference>
<dbReference type="InterPro" id="IPR006240">
    <property type="entry name" value="CysQ"/>
</dbReference>
<comment type="catalytic activity">
    <reaction evidence="6">
        <text>adenosine 3',5'-bisphosphate + H2O = AMP + phosphate</text>
        <dbReference type="Rhea" id="RHEA:10040"/>
        <dbReference type="ChEBI" id="CHEBI:15377"/>
        <dbReference type="ChEBI" id="CHEBI:43474"/>
        <dbReference type="ChEBI" id="CHEBI:58343"/>
        <dbReference type="ChEBI" id="CHEBI:456215"/>
        <dbReference type="EC" id="3.1.3.7"/>
    </reaction>
</comment>
<name>A0ABZ0I2A1_9GAMM</name>
<dbReference type="InterPro" id="IPR000760">
    <property type="entry name" value="Inositol_monophosphatase-like"/>
</dbReference>
<keyword evidence="4 6" id="KW-0378">Hydrolase</keyword>
<evidence type="ECO:0000256" key="3">
    <source>
        <dbReference type="ARBA" id="ARBA00022519"/>
    </source>
</evidence>
<feature type="binding site" evidence="6">
    <location>
        <position position="100"/>
    </location>
    <ligand>
        <name>Mg(2+)</name>
        <dbReference type="ChEBI" id="CHEBI:18420"/>
        <label>2</label>
    </ligand>
</feature>
<keyword evidence="6" id="KW-0460">Magnesium</keyword>
<dbReference type="Pfam" id="PF00459">
    <property type="entry name" value="Inositol_P"/>
    <property type="match status" value="1"/>
</dbReference>
<feature type="binding site" evidence="6">
    <location>
        <position position="229"/>
    </location>
    <ligand>
        <name>substrate</name>
    </ligand>
</feature>
<dbReference type="PROSITE" id="PS00630">
    <property type="entry name" value="IMP_2"/>
    <property type="match status" value="1"/>
</dbReference>
<organism evidence="7 8">
    <name type="scientific">Congregibacter variabilis</name>
    <dbReference type="NCBI Taxonomy" id="3081200"/>
    <lineage>
        <taxon>Bacteria</taxon>
        <taxon>Pseudomonadati</taxon>
        <taxon>Pseudomonadota</taxon>
        <taxon>Gammaproteobacteria</taxon>
        <taxon>Cellvibrionales</taxon>
        <taxon>Halieaceae</taxon>
        <taxon>Congregibacter</taxon>
    </lineage>
</organism>
<feature type="binding site" evidence="6">
    <location>
        <position position="229"/>
    </location>
    <ligand>
        <name>Mg(2+)</name>
        <dbReference type="ChEBI" id="CHEBI:18420"/>
        <label>2</label>
    </ligand>
</feature>
<dbReference type="EC" id="3.1.3.7" evidence="6"/>
<dbReference type="PANTHER" id="PTHR43028">
    <property type="entry name" value="3'(2'),5'-BISPHOSPHATE NUCLEOTIDASE 1"/>
    <property type="match status" value="1"/>
</dbReference>
<proteinExistence type="inferred from homology"/>
<evidence type="ECO:0000256" key="5">
    <source>
        <dbReference type="ARBA" id="ARBA00023136"/>
    </source>
</evidence>
<feature type="binding site" evidence="6">
    <location>
        <position position="77"/>
    </location>
    <ligand>
        <name>Mg(2+)</name>
        <dbReference type="ChEBI" id="CHEBI:18420"/>
        <label>1</label>
    </ligand>
</feature>
<dbReference type="PRINTS" id="PR00377">
    <property type="entry name" value="IMPHPHTASES"/>
</dbReference>
<comment type="function">
    <text evidence="6">Converts adenosine-3',5'-bisphosphate (PAP) to AMP.</text>
</comment>
<feature type="binding site" evidence="6">
    <location>
        <begin position="99"/>
        <end position="102"/>
    </location>
    <ligand>
        <name>substrate</name>
    </ligand>
</feature>
<keyword evidence="3 6" id="KW-0997">Cell inner membrane</keyword>
<dbReference type="Gene3D" id="3.30.540.10">
    <property type="entry name" value="Fructose-1,6-Bisphosphatase, subunit A, domain 1"/>
    <property type="match status" value="1"/>
</dbReference>
<keyword evidence="2 6" id="KW-1003">Cell membrane</keyword>
<keyword evidence="5 6" id="KW-0472">Membrane</keyword>
<comment type="cofactor">
    <cofactor evidence="6">
        <name>Mg(2+)</name>
        <dbReference type="ChEBI" id="CHEBI:18420"/>
    </cofactor>
</comment>
<reference evidence="7 8" key="1">
    <citation type="submission" date="2023-10" db="EMBL/GenBank/DDBJ databases">
        <title>Two novel species belonging to the OM43/NOR5 clade.</title>
        <authorList>
            <person name="Park M."/>
        </authorList>
    </citation>
    <scope>NUCLEOTIDE SEQUENCE [LARGE SCALE GENOMIC DNA]</scope>
    <source>
        <strain evidence="7 8">IMCC43200</strain>
    </source>
</reference>
<feature type="binding site" evidence="6">
    <location>
        <position position="77"/>
    </location>
    <ligand>
        <name>substrate</name>
    </ligand>
</feature>
<dbReference type="Proteomes" id="UP001626537">
    <property type="component" value="Chromosome"/>
</dbReference>
<dbReference type="Gene3D" id="3.40.190.80">
    <property type="match status" value="1"/>
</dbReference>
<evidence type="ECO:0000313" key="8">
    <source>
        <dbReference type="Proteomes" id="UP001626537"/>
    </source>
</evidence>
<evidence type="ECO:0000256" key="1">
    <source>
        <dbReference type="ARBA" id="ARBA00005289"/>
    </source>
</evidence>
<dbReference type="EMBL" id="CP136864">
    <property type="protein sequence ID" value="WOJ93182.1"/>
    <property type="molecule type" value="Genomic_DNA"/>
</dbReference>
<comment type="similarity">
    <text evidence="1 6">Belongs to the inositol monophosphatase superfamily. CysQ family.</text>
</comment>
<sequence>MQITGHPSSSRDKIWALLDLCKSASQSILACYNDEASSGLLLSKEDRTPLTQADLASHQILSGGLHRLKPELPLLSEECSPEEIADRHDWDSFWMVDPLDGTREFLERTGEFTINIALIEAQRPVLGLIYEPLSQSGSLGIVGEGAWRLRLEAGSWNSRPLATRALPAREMVILASRRHRNPRLDQCLELLSATHDLSRKNSGSALKFCDLAAGRGDCYPRFSPCSEWDVAAGDALVTAAGGMVLGLDGSPLLYNARDTLLSPHFVAVGDRSSSLWHELLECMV</sequence>
<feature type="binding site" evidence="6">
    <location>
        <position position="97"/>
    </location>
    <ligand>
        <name>Mg(2+)</name>
        <dbReference type="ChEBI" id="CHEBI:18420"/>
        <label>2</label>
    </ligand>
</feature>
<gene>
    <name evidence="6 7" type="primary">cysQ</name>
    <name evidence="7" type="ORF">R0135_15545</name>
</gene>
<evidence type="ECO:0000256" key="4">
    <source>
        <dbReference type="ARBA" id="ARBA00022801"/>
    </source>
</evidence>
<accession>A0ABZ0I2A1</accession>
<keyword evidence="8" id="KW-1185">Reference proteome</keyword>
<dbReference type="RefSeq" id="WP_407347840.1">
    <property type="nucleotide sequence ID" value="NZ_CP136864.1"/>
</dbReference>
<dbReference type="GO" id="GO:0008441">
    <property type="term" value="F:3'(2'),5'-bisphosphate nucleotidase activity"/>
    <property type="evidence" value="ECO:0007669"/>
    <property type="project" value="UniProtKB-EC"/>
</dbReference>
<dbReference type="CDD" id="cd01638">
    <property type="entry name" value="CysQ"/>
    <property type="match status" value="1"/>
</dbReference>
<keyword evidence="6" id="KW-0479">Metal-binding</keyword>
<dbReference type="NCBIfam" id="TIGR01331">
    <property type="entry name" value="bisphos_cysQ"/>
    <property type="match status" value="1"/>
</dbReference>
<protein>
    <recommendedName>
        <fullName evidence="6">3'(2'),5'-bisphosphate nucleotidase CysQ</fullName>
        <ecNumber evidence="6">3.1.3.7</ecNumber>
    </recommendedName>
    <alternativeName>
        <fullName evidence="6">3'(2'),5-bisphosphonucleoside 3'(2')-phosphohydrolase</fullName>
    </alternativeName>
    <alternativeName>
        <fullName evidence="6">3'-phosphoadenosine 5'-phosphate phosphatase</fullName>
        <shortName evidence="6">PAP phosphatase</shortName>
    </alternativeName>
</protein>
<evidence type="ECO:0000256" key="2">
    <source>
        <dbReference type="ARBA" id="ARBA00022475"/>
    </source>
</evidence>
<feature type="binding site" evidence="6">
    <location>
        <position position="99"/>
    </location>
    <ligand>
        <name>Mg(2+)</name>
        <dbReference type="ChEBI" id="CHEBI:18420"/>
        <label>1</label>
    </ligand>
</feature>
<feature type="binding site" evidence="6">
    <location>
        <position position="97"/>
    </location>
    <ligand>
        <name>Mg(2+)</name>
        <dbReference type="ChEBI" id="CHEBI:18420"/>
        <label>1</label>
    </ligand>
</feature>